<keyword evidence="3 6" id="KW-0812">Transmembrane</keyword>
<dbReference type="InterPro" id="IPR011701">
    <property type="entry name" value="MFS"/>
</dbReference>
<sequence length="399" mass="39059">MRPFPRLFLANAGAHAADQLALAALPLTAVVALGAGAREVGWLIAAQSAAWLLCSLPAGVLVDHTRRRRLLVAAMLVAAAGAALALTGALGGSLVLLGLGAAAGSCGTVVFALSAGALVPVLVAPGAMPAANARLELARALVTLAAPLLAGGLVGAGLGAGVYGLAAVAALAAAATAWRLPEGGAPEPATRPALSLLLREGAGFVAAQPLLRAIFLCAVCWNFAFFAWLAGFVPYTVATLGLVAEQIGLAQAGYGAGLLLGAAAAPALLARLAPRVILLAGPGLSLLAPLLLVTVPGVAGGFLAQLMLGFGPMLWLVTQTSIRQLLTPAALQGRVAATMQVALYGVRPLGALAGGALAASFGPGAAIGLAGLVFLASFAVAAGSALARLRAMPLAAASP</sequence>
<evidence type="ECO:0000256" key="4">
    <source>
        <dbReference type="ARBA" id="ARBA00022989"/>
    </source>
</evidence>
<dbReference type="GO" id="GO:0005886">
    <property type="term" value="C:plasma membrane"/>
    <property type="evidence" value="ECO:0007669"/>
    <property type="project" value="UniProtKB-SubCell"/>
</dbReference>
<keyword evidence="8" id="KW-1185">Reference proteome</keyword>
<feature type="transmembrane region" description="Helical" evidence="6">
    <location>
        <begin position="40"/>
        <end position="62"/>
    </location>
</feature>
<reference evidence="7 8" key="1">
    <citation type="submission" date="2018-06" db="EMBL/GenBank/DDBJ databases">
        <title>Genomic Encyclopedia of Archaeal and Bacterial Type Strains, Phase II (KMG-II): from individual species to whole genera.</title>
        <authorList>
            <person name="Goeker M."/>
        </authorList>
    </citation>
    <scope>NUCLEOTIDE SEQUENCE [LARGE SCALE GENOMIC DNA]</scope>
    <source>
        <strain evidence="7 8">DSM 24525</strain>
    </source>
</reference>
<feature type="transmembrane region" description="Helical" evidence="6">
    <location>
        <begin position="96"/>
        <end position="125"/>
    </location>
</feature>
<dbReference type="AlphaFoldDB" id="A0A2W7I503"/>
<evidence type="ECO:0000256" key="5">
    <source>
        <dbReference type="ARBA" id="ARBA00023136"/>
    </source>
</evidence>
<proteinExistence type="predicted"/>
<dbReference type="Pfam" id="PF07690">
    <property type="entry name" value="MFS_1"/>
    <property type="match status" value="1"/>
</dbReference>
<feature type="transmembrane region" description="Helical" evidence="6">
    <location>
        <begin position="201"/>
        <end position="229"/>
    </location>
</feature>
<dbReference type="PANTHER" id="PTHR23513">
    <property type="entry name" value="INTEGRAL MEMBRANE EFFLUX PROTEIN-RELATED"/>
    <property type="match status" value="1"/>
</dbReference>
<accession>A0A2W7I503</accession>
<dbReference type="EMBL" id="QKYU01000021">
    <property type="protein sequence ID" value="PZW41318.1"/>
    <property type="molecule type" value="Genomic_DNA"/>
</dbReference>
<dbReference type="RefSeq" id="WP_158537285.1">
    <property type="nucleotide sequence ID" value="NZ_QKYU01000021.1"/>
</dbReference>
<dbReference type="GO" id="GO:0022857">
    <property type="term" value="F:transmembrane transporter activity"/>
    <property type="evidence" value="ECO:0007669"/>
    <property type="project" value="InterPro"/>
</dbReference>
<evidence type="ECO:0000313" key="8">
    <source>
        <dbReference type="Proteomes" id="UP000249688"/>
    </source>
</evidence>
<keyword evidence="4 6" id="KW-1133">Transmembrane helix</keyword>
<evidence type="ECO:0000256" key="6">
    <source>
        <dbReference type="SAM" id="Phobius"/>
    </source>
</evidence>
<evidence type="ECO:0000256" key="3">
    <source>
        <dbReference type="ARBA" id="ARBA00022692"/>
    </source>
</evidence>
<feature type="transmembrane region" description="Helical" evidence="6">
    <location>
        <begin position="276"/>
        <end position="296"/>
    </location>
</feature>
<comment type="caution">
    <text evidence="7">The sequence shown here is derived from an EMBL/GenBank/DDBJ whole genome shotgun (WGS) entry which is preliminary data.</text>
</comment>
<dbReference type="InterPro" id="IPR036259">
    <property type="entry name" value="MFS_trans_sf"/>
</dbReference>
<organism evidence="7 8">
    <name type="scientific">Humitalea rosea</name>
    <dbReference type="NCBI Taxonomy" id="990373"/>
    <lineage>
        <taxon>Bacteria</taxon>
        <taxon>Pseudomonadati</taxon>
        <taxon>Pseudomonadota</taxon>
        <taxon>Alphaproteobacteria</taxon>
        <taxon>Acetobacterales</taxon>
        <taxon>Roseomonadaceae</taxon>
        <taxon>Humitalea</taxon>
    </lineage>
</organism>
<dbReference type="Gene3D" id="1.20.1250.20">
    <property type="entry name" value="MFS general substrate transporter like domains"/>
    <property type="match status" value="1"/>
</dbReference>
<dbReference type="PANTHER" id="PTHR23513:SF6">
    <property type="entry name" value="MAJOR FACILITATOR SUPERFAMILY ASSOCIATED DOMAIN-CONTAINING PROTEIN"/>
    <property type="match status" value="1"/>
</dbReference>
<protein>
    <submittedName>
        <fullName evidence="7">Putative MFS family arabinose efflux permease</fullName>
    </submittedName>
</protein>
<evidence type="ECO:0000256" key="1">
    <source>
        <dbReference type="ARBA" id="ARBA00004651"/>
    </source>
</evidence>
<keyword evidence="5 6" id="KW-0472">Membrane</keyword>
<feature type="transmembrane region" description="Helical" evidence="6">
    <location>
        <begin position="249"/>
        <end position="269"/>
    </location>
</feature>
<feature type="transmembrane region" description="Helical" evidence="6">
    <location>
        <begin position="69"/>
        <end position="90"/>
    </location>
</feature>
<feature type="transmembrane region" description="Helical" evidence="6">
    <location>
        <begin position="367"/>
        <end position="387"/>
    </location>
</feature>
<dbReference type="OrthoDB" id="145388at2"/>
<gene>
    <name evidence="7" type="ORF">C8P66_12125</name>
</gene>
<keyword evidence="2" id="KW-1003">Cell membrane</keyword>
<dbReference type="Proteomes" id="UP000249688">
    <property type="component" value="Unassembled WGS sequence"/>
</dbReference>
<evidence type="ECO:0000313" key="7">
    <source>
        <dbReference type="EMBL" id="PZW41318.1"/>
    </source>
</evidence>
<comment type="subcellular location">
    <subcellularLocation>
        <location evidence="1">Cell membrane</location>
        <topology evidence="1">Multi-pass membrane protein</topology>
    </subcellularLocation>
</comment>
<evidence type="ECO:0000256" key="2">
    <source>
        <dbReference type="ARBA" id="ARBA00022475"/>
    </source>
</evidence>
<dbReference type="SUPFAM" id="SSF103473">
    <property type="entry name" value="MFS general substrate transporter"/>
    <property type="match status" value="1"/>
</dbReference>
<name>A0A2W7I503_9PROT</name>